<evidence type="ECO:0000313" key="2">
    <source>
        <dbReference type="Proteomes" id="UP000260457"/>
    </source>
</evidence>
<organism evidence="1 2">
    <name type="scientific">Peribacillus butanolivorans</name>
    <dbReference type="NCBI Taxonomy" id="421767"/>
    <lineage>
        <taxon>Bacteria</taxon>
        <taxon>Bacillati</taxon>
        <taxon>Bacillota</taxon>
        <taxon>Bacilli</taxon>
        <taxon>Bacillales</taxon>
        <taxon>Bacillaceae</taxon>
        <taxon>Peribacillus</taxon>
    </lineage>
</organism>
<protein>
    <recommendedName>
        <fullName evidence="3">Transposase</fullName>
    </recommendedName>
</protein>
<evidence type="ECO:0000313" key="1">
    <source>
        <dbReference type="EMBL" id="AXN37233.1"/>
    </source>
</evidence>
<dbReference type="Proteomes" id="UP000260457">
    <property type="component" value="Chromosome"/>
</dbReference>
<reference evidence="1 2" key="1">
    <citation type="submission" date="2018-07" db="EMBL/GenBank/DDBJ databases">
        <title>The molecular basis for the intramolecular migration of carboxyl group in the catabolism of para-hydroxybenzoate via gentisate.</title>
        <authorList>
            <person name="Zhao H."/>
            <person name="Xu Y."/>
            <person name="Lin S."/>
            <person name="Spain J.C."/>
            <person name="Zhou N.-Y."/>
        </authorList>
    </citation>
    <scope>NUCLEOTIDE SEQUENCE [LARGE SCALE GENOMIC DNA]</scope>
    <source>
        <strain evidence="1 2">PHB-7a</strain>
    </source>
</reference>
<proteinExistence type="predicted"/>
<name>A0ABM6XFZ2_9BACI</name>
<accession>A0ABM6XFZ2</accession>
<gene>
    <name evidence="1" type="ORF">DTO10_01670</name>
</gene>
<evidence type="ECO:0008006" key="3">
    <source>
        <dbReference type="Google" id="ProtNLM"/>
    </source>
</evidence>
<keyword evidence="2" id="KW-1185">Reference proteome</keyword>
<sequence length="73" mass="8699">MVGPLYANKQWAVFVVVMLQIQKKARIIKYVLFNKYSRRLEKGVIAYEEKLMEIFVYYFIKAILPFEYGDING</sequence>
<dbReference type="EMBL" id="CP030926">
    <property type="protein sequence ID" value="AXN37233.1"/>
    <property type="molecule type" value="Genomic_DNA"/>
</dbReference>